<feature type="region of interest" description="Disordered" evidence="2">
    <location>
        <begin position="49"/>
        <end position="68"/>
    </location>
</feature>
<evidence type="ECO:0000259" key="3">
    <source>
        <dbReference type="Pfam" id="PF00849"/>
    </source>
</evidence>
<dbReference type="InterPro" id="IPR009071">
    <property type="entry name" value="HMG_box_dom"/>
</dbReference>
<evidence type="ECO:0000313" key="6">
    <source>
        <dbReference type="Proteomes" id="UP001162031"/>
    </source>
</evidence>
<dbReference type="GO" id="GO:0003723">
    <property type="term" value="F:RNA binding"/>
    <property type="evidence" value="ECO:0007669"/>
    <property type="project" value="InterPro"/>
</dbReference>
<dbReference type="Pfam" id="PF09011">
    <property type="entry name" value="HMG_box_2"/>
    <property type="match status" value="1"/>
</dbReference>
<dbReference type="GO" id="GO:0009982">
    <property type="term" value="F:pseudouridine synthase activity"/>
    <property type="evidence" value="ECO:0007669"/>
    <property type="project" value="InterPro"/>
</dbReference>
<evidence type="ECO:0008006" key="7">
    <source>
        <dbReference type="Google" id="ProtNLM"/>
    </source>
</evidence>
<dbReference type="InterPro" id="IPR050188">
    <property type="entry name" value="RluA_PseudoU_synthase"/>
</dbReference>
<dbReference type="SUPFAM" id="SSF55120">
    <property type="entry name" value="Pseudouridine synthase"/>
    <property type="match status" value="2"/>
</dbReference>
<feature type="domain" description="HMG box" evidence="4">
    <location>
        <begin position="219"/>
        <end position="288"/>
    </location>
</feature>
<evidence type="ECO:0000256" key="2">
    <source>
        <dbReference type="SAM" id="MobiDB-lite"/>
    </source>
</evidence>
<keyword evidence="6" id="KW-1185">Reference proteome</keyword>
<protein>
    <recommendedName>
        <fullName evidence="7">Pseudouridine synthase RsuA/RluA-like domain-containing protein</fullName>
    </recommendedName>
</protein>
<sequence length="529" mass="59114">MSASNSSDCVSAVSSSAQPATFAADVLESSETSMAHKVRRHQSHLSDNAIASAAVDESVERRSDERGGPTSIEQLKLRILARSDHYVVLNKGPDERMDGAFDVTLEKALARDFPEVEKFRWIHQLDFATSGVLIVGTSKAATATCCRLFREKQVQKEYLAVVRGHLPSNPLDSADRAGAPAKACTFSKLGLLIQDMEEMERLRNQQRGSRVHQKMSGYPRGARNGPNLFTMEQARLLRESRRGDGTRACARELTPAELAFTTMAWLDLSNEEKDAYTEKAKTDKQRFLCELNEFFSKEKVRLAHQRAYGCRENTDTADEPVAYVFDAPIVEPHQSRKVFCMQVGTEANTSAKQSTTVAFVLGHATYRGQPVTKVLLRPLNGRRHQLRLHLAHHGFPIAGDVTYGSQDDEAPRMMLHAWRIWLRGCPAEKKEYGDLYFASPDPFESIVPSEREVSTITYFKHKKGEKCDARTNAVESAEPSERRMAAMAGTTHVLVAMCFFFGVQHIGGFDGICQHRRASMLNAQQPMLE</sequence>
<feature type="compositionally biased region" description="Basic and acidic residues" evidence="2">
    <location>
        <begin position="58"/>
        <end position="67"/>
    </location>
</feature>
<feature type="region of interest" description="Disordered" evidence="2">
    <location>
        <begin position="203"/>
        <end position="224"/>
    </location>
</feature>
<dbReference type="Proteomes" id="UP001162031">
    <property type="component" value="Unassembled WGS sequence"/>
</dbReference>
<evidence type="ECO:0000313" key="5">
    <source>
        <dbReference type="EMBL" id="CAI5729516.1"/>
    </source>
</evidence>
<dbReference type="GO" id="GO:0000455">
    <property type="term" value="P:enzyme-directed rRNA pseudouridine synthesis"/>
    <property type="evidence" value="ECO:0007669"/>
    <property type="project" value="TreeGrafter"/>
</dbReference>
<comment type="caution">
    <text evidence="5">The sequence shown here is derived from an EMBL/GenBank/DDBJ whole genome shotgun (WGS) entry which is preliminary data.</text>
</comment>
<feature type="domain" description="Pseudouridine synthase RsuA/RluA-like" evidence="3">
    <location>
        <begin position="85"/>
        <end position="172"/>
    </location>
</feature>
<dbReference type="InterPro" id="IPR036910">
    <property type="entry name" value="HMG_box_dom_sf"/>
</dbReference>
<name>A0AAV0TZ01_HYABA</name>
<dbReference type="PANTHER" id="PTHR21600:SF87">
    <property type="entry name" value="RNA PSEUDOURIDYLATE SYNTHASE DOMAIN-CONTAINING PROTEIN 1"/>
    <property type="match status" value="1"/>
</dbReference>
<dbReference type="Gene3D" id="3.30.2350.10">
    <property type="entry name" value="Pseudouridine synthase"/>
    <property type="match status" value="2"/>
</dbReference>
<proteinExistence type="inferred from homology"/>
<organism evidence="5 6">
    <name type="scientific">Hyaloperonospora brassicae</name>
    <name type="common">Brassica downy mildew</name>
    <name type="synonym">Peronospora brassicae</name>
    <dbReference type="NCBI Taxonomy" id="162125"/>
    <lineage>
        <taxon>Eukaryota</taxon>
        <taxon>Sar</taxon>
        <taxon>Stramenopiles</taxon>
        <taxon>Oomycota</taxon>
        <taxon>Peronosporomycetes</taxon>
        <taxon>Peronosporales</taxon>
        <taxon>Peronosporaceae</taxon>
        <taxon>Hyaloperonospora</taxon>
    </lineage>
</organism>
<reference evidence="5" key="1">
    <citation type="submission" date="2022-12" db="EMBL/GenBank/DDBJ databases">
        <authorList>
            <person name="Webb A."/>
        </authorList>
    </citation>
    <scope>NUCLEOTIDE SEQUENCE</scope>
    <source>
        <strain evidence="5">Hp1</strain>
    </source>
</reference>
<dbReference type="PANTHER" id="PTHR21600">
    <property type="entry name" value="MITOCHONDRIAL RNA PSEUDOURIDINE SYNTHASE"/>
    <property type="match status" value="1"/>
</dbReference>
<dbReference type="InterPro" id="IPR006145">
    <property type="entry name" value="PsdUridine_synth_RsuA/RluA"/>
</dbReference>
<gene>
    <name evidence="5" type="ORF">HBR001_LOCUS4579</name>
</gene>
<dbReference type="Pfam" id="PF00849">
    <property type="entry name" value="PseudoU_synth_2"/>
    <property type="match status" value="1"/>
</dbReference>
<dbReference type="SUPFAM" id="SSF47095">
    <property type="entry name" value="HMG-box"/>
    <property type="match status" value="1"/>
</dbReference>
<dbReference type="AlphaFoldDB" id="A0AAV0TZ01"/>
<evidence type="ECO:0000259" key="4">
    <source>
        <dbReference type="Pfam" id="PF09011"/>
    </source>
</evidence>
<dbReference type="EMBL" id="CANTFL010000990">
    <property type="protein sequence ID" value="CAI5729516.1"/>
    <property type="molecule type" value="Genomic_DNA"/>
</dbReference>
<accession>A0AAV0TZ01</accession>
<comment type="similarity">
    <text evidence="1">Belongs to the pseudouridine synthase RluA family.</text>
</comment>
<evidence type="ECO:0000256" key="1">
    <source>
        <dbReference type="ARBA" id="ARBA00010876"/>
    </source>
</evidence>
<dbReference type="InterPro" id="IPR020103">
    <property type="entry name" value="PsdUridine_synth_cat_dom_sf"/>
</dbReference>